<gene>
    <name evidence="7" type="ORF">BDV95DRAFT_604171</name>
</gene>
<evidence type="ECO:0000256" key="4">
    <source>
        <dbReference type="PROSITE-ProRule" id="PRU00091"/>
    </source>
</evidence>
<reference evidence="7 8" key="1">
    <citation type="submission" date="2020-01" db="EMBL/GenBank/DDBJ databases">
        <authorList>
            <consortium name="DOE Joint Genome Institute"/>
            <person name="Haridas S."/>
            <person name="Albert R."/>
            <person name="Binder M."/>
            <person name="Bloem J."/>
            <person name="Labutti K."/>
            <person name="Salamov A."/>
            <person name="Andreopoulos B."/>
            <person name="Baker S.E."/>
            <person name="Barry K."/>
            <person name="Bills G."/>
            <person name="Bluhm B.H."/>
            <person name="Cannon C."/>
            <person name="Castanera R."/>
            <person name="Culley D.E."/>
            <person name="Daum C."/>
            <person name="Ezra D."/>
            <person name="Gonzalez J.B."/>
            <person name="Henrissat B."/>
            <person name="Kuo A."/>
            <person name="Liang C."/>
            <person name="Lipzen A."/>
            <person name="Lutzoni F."/>
            <person name="Magnuson J."/>
            <person name="Mondo S."/>
            <person name="Nolan M."/>
            <person name="Ohm R."/>
            <person name="Pangilinan J."/>
            <person name="Park H.-J.H."/>
            <person name="Ramirez L."/>
            <person name="Alfaro M."/>
            <person name="Sun H."/>
            <person name="Tritt A."/>
            <person name="Yoshinaga Y."/>
            <person name="Zwiers L.-H.L."/>
            <person name="Turgeon B.G."/>
            <person name="Goodwin S.B."/>
            <person name="Spatafora J.W."/>
            <person name="Crous P.W."/>
            <person name="Grigoriev I.V."/>
        </authorList>
    </citation>
    <scope>NUCLEOTIDE SEQUENCE [LARGE SCALE GENOMIC DNA]</scope>
    <source>
        <strain evidence="7 8">CBS 611.86</strain>
    </source>
</reference>
<protein>
    <recommendedName>
        <fullName evidence="6">FYVE-type domain-containing protein</fullName>
    </recommendedName>
</protein>
<dbReference type="PROSITE" id="PS50178">
    <property type="entry name" value="ZF_FYVE"/>
    <property type="match status" value="1"/>
</dbReference>
<feature type="compositionally biased region" description="Polar residues" evidence="5">
    <location>
        <begin position="95"/>
        <end position="112"/>
    </location>
</feature>
<dbReference type="PANTHER" id="PTHR23164:SF30">
    <property type="entry name" value="EARLY ENDOSOME ANTIGEN 1"/>
    <property type="match status" value="1"/>
</dbReference>
<evidence type="ECO:0000256" key="1">
    <source>
        <dbReference type="ARBA" id="ARBA00022723"/>
    </source>
</evidence>
<dbReference type="InterPro" id="IPR011011">
    <property type="entry name" value="Znf_FYVE_PHD"/>
</dbReference>
<dbReference type="SUPFAM" id="SSF57903">
    <property type="entry name" value="FYVE/PHD zinc finger"/>
    <property type="match status" value="1"/>
</dbReference>
<keyword evidence="3" id="KW-0862">Zinc</keyword>
<organism evidence="7 8">
    <name type="scientific">Massariosphaeria phaeospora</name>
    <dbReference type="NCBI Taxonomy" id="100035"/>
    <lineage>
        <taxon>Eukaryota</taxon>
        <taxon>Fungi</taxon>
        <taxon>Dikarya</taxon>
        <taxon>Ascomycota</taxon>
        <taxon>Pezizomycotina</taxon>
        <taxon>Dothideomycetes</taxon>
        <taxon>Pleosporomycetidae</taxon>
        <taxon>Pleosporales</taxon>
        <taxon>Pleosporales incertae sedis</taxon>
        <taxon>Massariosphaeria</taxon>
    </lineage>
</organism>
<feature type="compositionally biased region" description="Polar residues" evidence="5">
    <location>
        <begin position="35"/>
        <end position="52"/>
    </location>
</feature>
<evidence type="ECO:0000313" key="7">
    <source>
        <dbReference type="EMBL" id="KAF2873950.1"/>
    </source>
</evidence>
<sequence length="270" mass="29366">MATQSSTAMVAPQPAPYQHHAYKTSAHFATPLASGANTPMNVSPTSPRSISQLPLHAPPTHIGRPKQGPLYVPAALRRTEKPGRQSPPKIDSAAETPNSSWGSGPGLGQSTADFVASPITRIATEDLHSIYEDAPMSPITGPITRNHWQPDHSTSVCTASACQTPFGLFNRRHHCRKCGGIFCGQHSQQQVRLNEHALFHPDGELQRSCDRCHSQFREWEQMRSRRANSDSSGSTAAVHIDTPAPAKRPDAHRVGSLATSFQGAWNWSTF</sequence>
<keyword evidence="1" id="KW-0479">Metal-binding</keyword>
<feature type="region of interest" description="Disordered" evidence="5">
    <location>
        <begin position="31"/>
        <end position="112"/>
    </location>
</feature>
<accession>A0A7C8IGY2</accession>
<dbReference type="EMBL" id="JAADJZ010000006">
    <property type="protein sequence ID" value="KAF2873950.1"/>
    <property type="molecule type" value="Genomic_DNA"/>
</dbReference>
<dbReference type="InterPro" id="IPR013083">
    <property type="entry name" value="Znf_RING/FYVE/PHD"/>
</dbReference>
<dbReference type="Pfam" id="PF01363">
    <property type="entry name" value="FYVE"/>
    <property type="match status" value="1"/>
</dbReference>
<evidence type="ECO:0000256" key="3">
    <source>
        <dbReference type="ARBA" id="ARBA00022833"/>
    </source>
</evidence>
<dbReference type="GO" id="GO:0008270">
    <property type="term" value="F:zinc ion binding"/>
    <property type="evidence" value="ECO:0007669"/>
    <property type="project" value="UniProtKB-KW"/>
</dbReference>
<dbReference type="OrthoDB" id="10018316at2759"/>
<evidence type="ECO:0000313" key="8">
    <source>
        <dbReference type="Proteomes" id="UP000481861"/>
    </source>
</evidence>
<name>A0A7C8IGY2_9PLEO</name>
<dbReference type="AlphaFoldDB" id="A0A7C8IGY2"/>
<comment type="caution">
    <text evidence="7">The sequence shown here is derived from an EMBL/GenBank/DDBJ whole genome shotgun (WGS) entry which is preliminary data.</text>
</comment>
<evidence type="ECO:0000259" key="6">
    <source>
        <dbReference type="PROSITE" id="PS50178"/>
    </source>
</evidence>
<keyword evidence="8" id="KW-1185">Reference proteome</keyword>
<dbReference type="Gene3D" id="3.30.40.10">
    <property type="entry name" value="Zinc/RING finger domain, C3HC4 (zinc finger)"/>
    <property type="match status" value="1"/>
</dbReference>
<dbReference type="Proteomes" id="UP000481861">
    <property type="component" value="Unassembled WGS sequence"/>
</dbReference>
<dbReference type="PANTHER" id="PTHR23164">
    <property type="entry name" value="EARLY ENDOSOME ANTIGEN 1"/>
    <property type="match status" value="1"/>
</dbReference>
<proteinExistence type="predicted"/>
<dbReference type="CDD" id="cd15760">
    <property type="entry name" value="FYVE_scVPS27p_like"/>
    <property type="match status" value="1"/>
</dbReference>
<feature type="domain" description="FYVE-type" evidence="6">
    <location>
        <begin position="162"/>
        <end position="217"/>
    </location>
</feature>
<dbReference type="InterPro" id="IPR000306">
    <property type="entry name" value="Znf_FYVE"/>
</dbReference>
<dbReference type="InterPro" id="IPR017455">
    <property type="entry name" value="Znf_FYVE-rel"/>
</dbReference>
<dbReference type="SMART" id="SM00064">
    <property type="entry name" value="FYVE"/>
    <property type="match status" value="1"/>
</dbReference>
<evidence type="ECO:0000256" key="5">
    <source>
        <dbReference type="SAM" id="MobiDB-lite"/>
    </source>
</evidence>
<feature type="region of interest" description="Disordered" evidence="5">
    <location>
        <begin position="223"/>
        <end position="252"/>
    </location>
</feature>
<evidence type="ECO:0000256" key="2">
    <source>
        <dbReference type="ARBA" id="ARBA00022771"/>
    </source>
</evidence>
<keyword evidence="2 4" id="KW-0863">Zinc-finger</keyword>